<accession>A0AA86P4K7</accession>
<dbReference type="Proteomes" id="UP001642409">
    <property type="component" value="Unassembled WGS sequence"/>
</dbReference>
<protein>
    <submittedName>
        <fullName evidence="2">Ubiquitin-conjugating enzyme E2</fullName>
    </submittedName>
    <submittedName>
        <fullName evidence="3">Ubiquitin-conjugating_enzyme E2</fullName>
    </submittedName>
</protein>
<dbReference type="Gene3D" id="3.10.110.10">
    <property type="entry name" value="Ubiquitin Conjugating Enzyme"/>
    <property type="match status" value="1"/>
</dbReference>
<keyword evidence="4" id="KW-1185">Reference proteome</keyword>
<dbReference type="SUPFAM" id="SSF54495">
    <property type="entry name" value="UBC-like"/>
    <property type="match status" value="1"/>
</dbReference>
<dbReference type="PROSITE" id="PS50127">
    <property type="entry name" value="UBC_2"/>
    <property type="match status" value="1"/>
</dbReference>
<evidence type="ECO:0000259" key="1">
    <source>
        <dbReference type="PROSITE" id="PS50127"/>
    </source>
</evidence>
<evidence type="ECO:0000313" key="3">
    <source>
        <dbReference type="EMBL" id="CAL5974646.1"/>
    </source>
</evidence>
<dbReference type="InterPro" id="IPR000608">
    <property type="entry name" value="UBC"/>
</dbReference>
<dbReference type="EMBL" id="CATOUU010000464">
    <property type="protein sequence ID" value="CAI9930678.1"/>
    <property type="molecule type" value="Genomic_DNA"/>
</dbReference>
<reference evidence="3 4" key="2">
    <citation type="submission" date="2024-07" db="EMBL/GenBank/DDBJ databases">
        <authorList>
            <person name="Akdeniz Z."/>
        </authorList>
    </citation>
    <scope>NUCLEOTIDE SEQUENCE [LARGE SCALE GENOMIC DNA]</scope>
</reference>
<reference evidence="2" key="1">
    <citation type="submission" date="2023-06" db="EMBL/GenBank/DDBJ databases">
        <authorList>
            <person name="Kurt Z."/>
        </authorList>
    </citation>
    <scope>NUCLEOTIDE SEQUENCE</scope>
</reference>
<evidence type="ECO:0000313" key="4">
    <source>
        <dbReference type="Proteomes" id="UP001642409"/>
    </source>
</evidence>
<sequence>MEIYSMLNDPNPERFLNAEATRLFMESKEQFIQTVRQHVRLYASK</sequence>
<dbReference type="AlphaFoldDB" id="A0AA86P4K7"/>
<evidence type="ECO:0000313" key="2">
    <source>
        <dbReference type="EMBL" id="CAI9930678.1"/>
    </source>
</evidence>
<name>A0AA86P4K7_9EUKA</name>
<comment type="caution">
    <text evidence="2">The sequence shown here is derived from an EMBL/GenBank/DDBJ whole genome shotgun (WGS) entry which is preliminary data.</text>
</comment>
<organism evidence="2">
    <name type="scientific">Hexamita inflata</name>
    <dbReference type="NCBI Taxonomy" id="28002"/>
    <lineage>
        <taxon>Eukaryota</taxon>
        <taxon>Metamonada</taxon>
        <taxon>Diplomonadida</taxon>
        <taxon>Hexamitidae</taxon>
        <taxon>Hexamitinae</taxon>
        <taxon>Hexamita</taxon>
    </lineage>
</organism>
<gene>
    <name evidence="2" type="ORF">HINF_LOCUS18323</name>
    <name evidence="3" type="ORF">HINF_LOCUS2957</name>
</gene>
<feature type="domain" description="UBC core" evidence="1">
    <location>
        <begin position="1"/>
        <end position="44"/>
    </location>
</feature>
<proteinExistence type="predicted"/>
<dbReference type="InterPro" id="IPR016135">
    <property type="entry name" value="UBQ-conjugating_enzyme/RWD"/>
</dbReference>
<dbReference type="EMBL" id="CAXDID020000005">
    <property type="protein sequence ID" value="CAL5974646.1"/>
    <property type="molecule type" value="Genomic_DNA"/>
</dbReference>